<reference evidence="3" key="1">
    <citation type="journal article" date="2019" name="Int. J. Syst. Evol. Microbiol.">
        <title>The Global Catalogue of Microorganisms (GCM) 10K type strain sequencing project: providing services to taxonomists for standard genome sequencing and annotation.</title>
        <authorList>
            <consortium name="The Broad Institute Genomics Platform"/>
            <consortium name="The Broad Institute Genome Sequencing Center for Infectious Disease"/>
            <person name="Wu L."/>
            <person name="Ma J."/>
        </authorList>
    </citation>
    <scope>NUCLEOTIDE SEQUENCE [LARGE SCALE GENOMIC DNA]</scope>
    <source>
        <strain evidence="3">CGMCC 4.7393</strain>
    </source>
</reference>
<sequence length="154" mass="17091">MEQRRVTVQRTGTYYGIMTGIAAVIYMAIVKMIGQMENSTFHFLTGVILVVGVVWAIKGHKERLNGRIKYLEGIGVAFFVGLVSSVIFTIVQVLVDSLFDMAYSYPYYADNGAEDSSAIALIAITWIIFGIVVGPFVGYLAMQYFKSPDHKLTD</sequence>
<proteinExistence type="predicted"/>
<dbReference type="RefSeq" id="WP_066622186.1">
    <property type="nucleotide sequence ID" value="NZ_JBHSYQ010000016.1"/>
</dbReference>
<keyword evidence="1" id="KW-1133">Transmembrane helix</keyword>
<protein>
    <submittedName>
        <fullName evidence="2">DUF4199 domain-containing protein</fullName>
    </submittedName>
</protein>
<keyword evidence="3" id="KW-1185">Reference proteome</keyword>
<keyword evidence="1" id="KW-0472">Membrane</keyword>
<dbReference type="Proteomes" id="UP001596405">
    <property type="component" value="Unassembled WGS sequence"/>
</dbReference>
<accession>A0ABW2DPW3</accession>
<feature type="transmembrane region" description="Helical" evidence="1">
    <location>
        <begin position="118"/>
        <end position="142"/>
    </location>
</feature>
<evidence type="ECO:0000256" key="1">
    <source>
        <dbReference type="SAM" id="Phobius"/>
    </source>
</evidence>
<evidence type="ECO:0000313" key="3">
    <source>
        <dbReference type="Proteomes" id="UP001596405"/>
    </source>
</evidence>
<feature type="transmembrane region" description="Helical" evidence="1">
    <location>
        <begin position="12"/>
        <end position="34"/>
    </location>
</feature>
<organism evidence="2 3">
    <name type="scientific">Rufibacter roseus</name>
    <dbReference type="NCBI Taxonomy" id="1567108"/>
    <lineage>
        <taxon>Bacteria</taxon>
        <taxon>Pseudomonadati</taxon>
        <taxon>Bacteroidota</taxon>
        <taxon>Cytophagia</taxon>
        <taxon>Cytophagales</taxon>
        <taxon>Hymenobacteraceae</taxon>
        <taxon>Rufibacter</taxon>
    </lineage>
</organism>
<feature type="transmembrane region" description="Helical" evidence="1">
    <location>
        <begin position="70"/>
        <end position="95"/>
    </location>
</feature>
<dbReference type="InterPro" id="IPR025250">
    <property type="entry name" value="DUF4199"/>
</dbReference>
<gene>
    <name evidence="2" type="ORF">ACFQHR_19735</name>
</gene>
<comment type="caution">
    <text evidence="2">The sequence shown here is derived from an EMBL/GenBank/DDBJ whole genome shotgun (WGS) entry which is preliminary data.</text>
</comment>
<name>A0ABW2DPW3_9BACT</name>
<feature type="transmembrane region" description="Helical" evidence="1">
    <location>
        <begin position="40"/>
        <end position="58"/>
    </location>
</feature>
<dbReference type="EMBL" id="JBHSYQ010000016">
    <property type="protein sequence ID" value="MFC6999877.1"/>
    <property type="molecule type" value="Genomic_DNA"/>
</dbReference>
<keyword evidence="1" id="KW-0812">Transmembrane</keyword>
<dbReference type="Pfam" id="PF13858">
    <property type="entry name" value="DUF4199"/>
    <property type="match status" value="1"/>
</dbReference>
<evidence type="ECO:0000313" key="2">
    <source>
        <dbReference type="EMBL" id="MFC6999877.1"/>
    </source>
</evidence>